<dbReference type="FunFam" id="3.30.160.60:FF:000478">
    <property type="entry name" value="Zinc finger protein 133"/>
    <property type="match status" value="1"/>
</dbReference>
<evidence type="ECO:0000256" key="13">
    <source>
        <dbReference type="ARBA" id="ARBA00023242"/>
    </source>
</evidence>
<feature type="compositionally biased region" description="Polar residues" evidence="15">
    <location>
        <begin position="364"/>
        <end position="373"/>
    </location>
</feature>
<keyword evidence="5" id="KW-0479">Metal-binding</keyword>
<evidence type="ECO:0000256" key="9">
    <source>
        <dbReference type="ARBA" id="ARBA00022843"/>
    </source>
</evidence>
<feature type="domain" description="C2H2-type" evidence="16">
    <location>
        <begin position="541"/>
        <end position="568"/>
    </location>
</feature>
<dbReference type="InterPro" id="IPR036236">
    <property type="entry name" value="Znf_C2H2_sf"/>
</dbReference>
<comment type="function">
    <text evidence="1">May be involved in transcriptional regulation.</text>
</comment>
<keyword evidence="9" id="KW-0832">Ubl conjugation</keyword>
<evidence type="ECO:0000313" key="18">
    <source>
        <dbReference type="Proteomes" id="UP000694620"/>
    </source>
</evidence>
<protein>
    <submittedName>
        <fullName evidence="17">Zinc finger protein 484-like</fullName>
    </submittedName>
</protein>
<comment type="similarity">
    <text evidence="3">Belongs to the krueppel C2H2-type zinc-finger protein family.</text>
</comment>
<dbReference type="GO" id="GO:0000977">
    <property type="term" value="F:RNA polymerase II transcription regulatory region sequence-specific DNA binding"/>
    <property type="evidence" value="ECO:0007669"/>
    <property type="project" value="TreeGrafter"/>
</dbReference>
<dbReference type="SUPFAM" id="SSF57667">
    <property type="entry name" value="beta-beta-alpha zinc fingers"/>
    <property type="match status" value="6"/>
</dbReference>
<evidence type="ECO:0000256" key="12">
    <source>
        <dbReference type="ARBA" id="ARBA00023163"/>
    </source>
</evidence>
<dbReference type="Pfam" id="PF00096">
    <property type="entry name" value="zf-C2H2"/>
    <property type="match status" value="8"/>
</dbReference>
<reference evidence="17" key="2">
    <citation type="submission" date="2025-08" db="UniProtKB">
        <authorList>
            <consortium name="Ensembl"/>
        </authorList>
    </citation>
    <scope>IDENTIFICATION</scope>
</reference>
<organism evidence="17 18">
    <name type="scientific">Erpetoichthys calabaricus</name>
    <name type="common">Rope fish</name>
    <name type="synonym">Calamoichthys calabaricus</name>
    <dbReference type="NCBI Taxonomy" id="27687"/>
    <lineage>
        <taxon>Eukaryota</taxon>
        <taxon>Metazoa</taxon>
        <taxon>Chordata</taxon>
        <taxon>Craniata</taxon>
        <taxon>Vertebrata</taxon>
        <taxon>Euteleostomi</taxon>
        <taxon>Actinopterygii</taxon>
        <taxon>Polypteriformes</taxon>
        <taxon>Polypteridae</taxon>
        <taxon>Erpetoichthys</taxon>
    </lineage>
</organism>
<evidence type="ECO:0000256" key="15">
    <source>
        <dbReference type="SAM" id="MobiDB-lite"/>
    </source>
</evidence>
<name>A0A8C4TBW8_ERPCA</name>
<feature type="domain" description="C2H2-type" evidence="16">
    <location>
        <begin position="655"/>
        <end position="682"/>
    </location>
</feature>
<feature type="domain" description="C2H2-type" evidence="16">
    <location>
        <begin position="599"/>
        <end position="626"/>
    </location>
</feature>
<feature type="region of interest" description="Disordered" evidence="15">
    <location>
        <begin position="176"/>
        <end position="226"/>
    </location>
</feature>
<keyword evidence="12" id="KW-0804">Transcription</keyword>
<keyword evidence="13" id="KW-0539">Nucleus</keyword>
<accession>A0A8C4TBW8</accession>
<dbReference type="FunFam" id="3.30.160.60:FF:002110">
    <property type="entry name" value="Zinc finger protein 1053"/>
    <property type="match status" value="1"/>
</dbReference>
<gene>
    <name evidence="17" type="primary">LOC114662026</name>
</gene>
<feature type="domain" description="C2H2-type" evidence="16">
    <location>
        <begin position="483"/>
        <end position="510"/>
    </location>
</feature>
<dbReference type="FunFam" id="3.30.160.60:FF:000060">
    <property type="entry name" value="zinc finger protein 436"/>
    <property type="match status" value="1"/>
</dbReference>
<dbReference type="Ensembl" id="ENSECRT00000029909.1">
    <property type="protein sequence ID" value="ENSECRP00000029293.1"/>
    <property type="gene ID" value="ENSECRG00000019861.1"/>
</dbReference>
<evidence type="ECO:0000259" key="16">
    <source>
        <dbReference type="PROSITE" id="PS50157"/>
    </source>
</evidence>
<dbReference type="FunFam" id="3.30.160.60:FF:002074">
    <property type="entry name" value="Zinc finger protein 841"/>
    <property type="match status" value="1"/>
</dbReference>
<feature type="domain" description="C2H2-type" evidence="16">
    <location>
        <begin position="627"/>
        <end position="654"/>
    </location>
</feature>
<reference evidence="17" key="3">
    <citation type="submission" date="2025-09" db="UniProtKB">
        <authorList>
            <consortium name="Ensembl"/>
        </authorList>
    </citation>
    <scope>IDENTIFICATION</scope>
</reference>
<feature type="domain" description="C2H2-type" evidence="16">
    <location>
        <begin position="399"/>
        <end position="426"/>
    </location>
</feature>
<evidence type="ECO:0000256" key="11">
    <source>
        <dbReference type="ARBA" id="ARBA00023125"/>
    </source>
</evidence>
<evidence type="ECO:0000256" key="10">
    <source>
        <dbReference type="ARBA" id="ARBA00023015"/>
    </source>
</evidence>
<reference evidence="17" key="1">
    <citation type="submission" date="2021-06" db="EMBL/GenBank/DDBJ databases">
        <authorList>
            <consortium name="Wellcome Sanger Institute Data Sharing"/>
        </authorList>
    </citation>
    <scope>NUCLEOTIDE SEQUENCE [LARGE SCALE GENOMIC DNA]</scope>
</reference>
<dbReference type="GO" id="GO:0005634">
    <property type="term" value="C:nucleus"/>
    <property type="evidence" value="ECO:0007669"/>
    <property type="project" value="UniProtKB-SubCell"/>
</dbReference>
<dbReference type="Proteomes" id="UP000694620">
    <property type="component" value="Chromosome 12"/>
</dbReference>
<evidence type="ECO:0000256" key="1">
    <source>
        <dbReference type="ARBA" id="ARBA00003767"/>
    </source>
</evidence>
<feature type="domain" description="C2H2-type" evidence="16">
    <location>
        <begin position="569"/>
        <end position="596"/>
    </location>
</feature>
<feature type="region of interest" description="Disordered" evidence="15">
    <location>
        <begin position="289"/>
        <end position="373"/>
    </location>
</feature>
<keyword evidence="6" id="KW-0677">Repeat</keyword>
<evidence type="ECO:0000256" key="2">
    <source>
        <dbReference type="ARBA" id="ARBA00004123"/>
    </source>
</evidence>
<proteinExistence type="inferred from homology"/>
<comment type="subcellular location">
    <subcellularLocation>
        <location evidence="2">Nucleus</location>
    </subcellularLocation>
</comment>
<dbReference type="InterPro" id="IPR013087">
    <property type="entry name" value="Znf_C2H2_type"/>
</dbReference>
<evidence type="ECO:0000256" key="4">
    <source>
        <dbReference type="ARBA" id="ARBA00022499"/>
    </source>
</evidence>
<dbReference type="SMART" id="SM00355">
    <property type="entry name" value="ZnF_C2H2"/>
    <property type="match status" value="10"/>
</dbReference>
<feature type="domain" description="C2H2-type" evidence="16">
    <location>
        <begin position="513"/>
        <end position="540"/>
    </location>
</feature>
<keyword evidence="4" id="KW-1017">Isopeptide bond</keyword>
<feature type="compositionally biased region" description="Low complexity" evidence="15">
    <location>
        <begin position="202"/>
        <end position="211"/>
    </location>
</feature>
<dbReference type="OrthoDB" id="654211at2759"/>
<dbReference type="PANTHER" id="PTHR24409:SF432">
    <property type="entry name" value="ZINC FINGER AND BTB DOMAIN-CONTAINING PROTEIN 17"/>
    <property type="match status" value="1"/>
</dbReference>
<dbReference type="AlphaFoldDB" id="A0A8C4TBW8"/>
<dbReference type="GeneTree" id="ENSGT01150000286941"/>
<keyword evidence="7 14" id="KW-0863">Zinc-finger</keyword>
<keyword evidence="18" id="KW-1185">Reference proteome</keyword>
<evidence type="ECO:0000256" key="8">
    <source>
        <dbReference type="ARBA" id="ARBA00022833"/>
    </source>
</evidence>
<dbReference type="Gene3D" id="3.30.160.60">
    <property type="entry name" value="Classic Zinc Finger"/>
    <property type="match status" value="9"/>
</dbReference>
<keyword evidence="8" id="KW-0862">Zinc</keyword>
<feature type="domain" description="C2H2-type" evidence="16">
    <location>
        <begin position="455"/>
        <end position="482"/>
    </location>
</feature>
<dbReference type="FunFam" id="3.30.160.60:FF:000624">
    <property type="entry name" value="zinc finger protein 697"/>
    <property type="match status" value="2"/>
</dbReference>
<dbReference type="FunFam" id="3.30.160.60:FF:001344">
    <property type="entry name" value="Zinc finger protein 16 like"/>
    <property type="match status" value="1"/>
</dbReference>
<evidence type="ECO:0000256" key="3">
    <source>
        <dbReference type="ARBA" id="ARBA00006991"/>
    </source>
</evidence>
<dbReference type="PROSITE" id="PS50157">
    <property type="entry name" value="ZINC_FINGER_C2H2_2"/>
    <property type="match status" value="10"/>
</dbReference>
<dbReference type="FunFam" id="3.30.160.60:FF:000690">
    <property type="entry name" value="Zinc finger protein 354C"/>
    <property type="match status" value="1"/>
</dbReference>
<evidence type="ECO:0000313" key="17">
    <source>
        <dbReference type="Ensembl" id="ENSECRP00000029293.1"/>
    </source>
</evidence>
<dbReference type="GeneID" id="114662026"/>
<keyword evidence="10" id="KW-0805">Transcription regulation</keyword>
<dbReference type="GO" id="GO:0008270">
    <property type="term" value="F:zinc ion binding"/>
    <property type="evidence" value="ECO:0007669"/>
    <property type="project" value="UniProtKB-KW"/>
</dbReference>
<feature type="domain" description="C2H2-type" evidence="16">
    <location>
        <begin position="427"/>
        <end position="454"/>
    </location>
</feature>
<keyword evidence="11" id="KW-0238">DNA-binding</keyword>
<dbReference type="GO" id="GO:0000981">
    <property type="term" value="F:DNA-binding transcription factor activity, RNA polymerase II-specific"/>
    <property type="evidence" value="ECO:0007669"/>
    <property type="project" value="TreeGrafter"/>
</dbReference>
<dbReference type="PANTHER" id="PTHR24409">
    <property type="entry name" value="ZINC FINGER PROTEIN 142"/>
    <property type="match status" value="1"/>
</dbReference>
<dbReference type="PROSITE" id="PS00028">
    <property type="entry name" value="ZINC_FINGER_C2H2_1"/>
    <property type="match status" value="10"/>
</dbReference>
<evidence type="ECO:0000256" key="14">
    <source>
        <dbReference type="PROSITE-ProRule" id="PRU00042"/>
    </source>
</evidence>
<sequence>MACEVFSSAFKKKFETTIEREVRSASRAVFIKCCDYLDGGLPPQASKLQESLVKTESEMENHFALVIEEEMLSAVEVIVTEFTDHVEEKFAFLQFKMSERNKEIADLKRQLGDVSAERKTPYSAREVAARTDKEEDEFLYADPHSALDHLTENFCDVNQESSGLVISRVEGGFCGPTTEPIEEESVQPGTSSQGDDHEDVKSVYISKSSSSQAHSETPDSTVPECNQKPEVKVTEVQFDCGRSCLVLDQTQIPCRSPVSVCDPLLPTSDKEHSTSLSVQCVREIPEEGFAVEEERQDTMLTDNQPQSVDLLEDSSDLDDYPKGDARKHSRHSLSLPGEACAEDTPNRKKQKEAAIENESEDRSSGVQEAESSLHCSPQPIVKLTRIDASQKVEANVVLYLCTICGRQFKNKIILQMHLLIHGKKRQYGCSECEKKFVYKTSLEVHKRTHTGKHLNVCNECGMKFIKISHLQRHQKIHTGEKPYICDECGKHFRAKDNLVQHQRTHISKVTKPYNCTECGKKFSRRDNLYLHQRIHTGDKPFVCALCDKRFLSSTHLYSHIRSHTGAKPYCCPECGKTFSGVSNLYRHQITHRDERAKRFNCSVCGKGFNRTDYLRRHERIHSGEKLFPCPECDKSFAQKSNLESHRRTHTGEKPFPCPQCGRRFSQKTNLKTHYKVHTGERFKKYK</sequence>
<feature type="compositionally biased region" description="Polar residues" evidence="15">
    <location>
        <begin position="212"/>
        <end position="224"/>
    </location>
</feature>
<evidence type="ECO:0000256" key="7">
    <source>
        <dbReference type="ARBA" id="ARBA00022771"/>
    </source>
</evidence>
<evidence type="ECO:0000256" key="5">
    <source>
        <dbReference type="ARBA" id="ARBA00022723"/>
    </source>
</evidence>
<evidence type="ECO:0000256" key="6">
    <source>
        <dbReference type="ARBA" id="ARBA00022737"/>
    </source>
</evidence>
<dbReference type="FunFam" id="3.30.160.60:FF:001498">
    <property type="entry name" value="Zinc finger protein 404"/>
    <property type="match status" value="1"/>
</dbReference>
<dbReference type="RefSeq" id="XP_028671140.1">
    <property type="nucleotide sequence ID" value="XM_028815307.2"/>
</dbReference>